<evidence type="ECO:0000256" key="9">
    <source>
        <dbReference type="ARBA" id="ARBA00023002"/>
    </source>
</evidence>
<gene>
    <name evidence="13" type="ORF">AFUS01_LOCUS34980</name>
</gene>
<protein>
    <recommendedName>
        <fullName evidence="15">Cytochrome P450</fullName>
    </recommendedName>
</protein>
<dbReference type="PANTHER" id="PTHR24291:SF189">
    <property type="entry name" value="CYTOCHROME P450 4C3-RELATED"/>
    <property type="match status" value="1"/>
</dbReference>
<comment type="subcellular location">
    <subcellularLocation>
        <location evidence="3">Endoplasmic reticulum membrane</location>
    </subcellularLocation>
    <subcellularLocation>
        <location evidence="2">Microsome membrane</location>
    </subcellularLocation>
</comment>
<keyword evidence="9 12" id="KW-0560">Oxidoreductase</keyword>
<name>A0A8J2KWR6_9HEXA</name>
<accession>A0A8J2KWR6</accession>
<keyword evidence="8" id="KW-0492">Microsome</keyword>
<evidence type="ECO:0000256" key="6">
    <source>
        <dbReference type="ARBA" id="ARBA00022723"/>
    </source>
</evidence>
<evidence type="ECO:0008006" key="15">
    <source>
        <dbReference type="Google" id="ProtNLM"/>
    </source>
</evidence>
<comment type="cofactor">
    <cofactor evidence="1">
        <name>heme</name>
        <dbReference type="ChEBI" id="CHEBI:30413"/>
    </cofactor>
</comment>
<proteinExistence type="inferred from homology"/>
<dbReference type="Pfam" id="PF00067">
    <property type="entry name" value="p450"/>
    <property type="match status" value="1"/>
</dbReference>
<dbReference type="Proteomes" id="UP000708208">
    <property type="component" value="Unassembled WGS sequence"/>
</dbReference>
<evidence type="ECO:0000256" key="10">
    <source>
        <dbReference type="ARBA" id="ARBA00023004"/>
    </source>
</evidence>
<evidence type="ECO:0000256" key="4">
    <source>
        <dbReference type="ARBA" id="ARBA00010617"/>
    </source>
</evidence>
<evidence type="ECO:0000256" key="8">
    <source>
        <dbReference type="ARBA" id="ARBA00022848"/>
    </source>
</evidence>
<comment type="caution">
    <text evidence="13">The sequence shown here is derived from an EMBL/GenBank/DDBJ whole genome shotgun (WGS) entry which is preliminary data.</text>
</comment>
<dbReference type="GO" id="GO:0005789">
    <property type="term" value="C:endoplasmic reticulum membrane"/>
    <property type="evidence" value="ECO:0007669"/>
    <property type="project" value="UniProtKB-SubCell"/>
</dbReference>
<dbReference type="PANTHER" id="PTHR24291">
    <property type="entry name" value="CYTOCHROME P450 FAMILY 4"/>
    <property type="match status" value="1"/>
</dbReference>
<dbReference type="GO" id="GO:0020037">
    <property type="term" value="F:heme binding"/>
    <property type="evidence" value="ECO:0007669"/>
    <property type="project" value="InterPro"/>
</dbReference>
<sequence>FDPDRFLPEKVAARHPFAYVPFSAGPRNCIGQKFAMIEEKVILANLFRNFKVEAAERIEDVTVMMEIITRPKNGLRVRLISR</sequence>
<feature type="non-terminal residue" evidence="13">
    <location>
        <position position="82"/>
    </location>
</feature>
<evidence type="ECO:0000256" key="12">
    <source>
        <dbReference type="RuleBase" id="RU000461"/>
    </source>
</evidence>
<evidence type="ECO:0000256" key="2">
    <source>
        <dbReference type="ARBA" id="ARBA00004524"/>
    </source>
</evidence>
<dbReference type="GO" id="GO:0016705">
    <property type="term" value="F:oxidoreductase activity, acting on paired donors, with incorporation or reduction of molecular oxygen"/>
    <property type="evidence" value="ECO:0007669"/>
    <property type="project" value="InterPro"/>
</dbReference>
<dbReference type="AlphaFoldDB" id="A0A8J2KWR6"/>
<keyword evidence="6 12" id="KW-0479">Metal-binding</keyword>
<dbReference type="InterPro" id="IPR017972">
    <property type="entry name" value="Cyt_P450_CS"/>
</dbReference>
<dbReference type="GO" id="GO:0004497">
    <property type="term" value="F:monooxygenase activity"/>
    <property type="evidence" value="ECO:0007669"/>
    <property type="project" value="UniProtKB-KW"/>
</dbReference>
<dbReference type="InterPro" id="IPR001128">
    <property type="entry name" value="Cyt_P450"/>
</dbReference>
<dbReference type="GO" id="GO:0005506">
    <property type="term" value="F:iron ion binding"/>
    <property type="evidence" value="ECO:0007669"/>
    <property type="project" value="InterPro"/>
</dbReference>
<keyword evidence="12" id="KW-0503">Monooxygenase</keyword>
<dbReference type="OrthoDB" id="1470350at2759"/>
<evidence type="ECO:0000256" key="1">
    <source>
        <dbReference type="ARBA" id="ARBA00001971"/>
    </source>
</evidence>
<reference evidence="13" key="1">
    <citation type="submission" date="2021-06" db="EMBL/GenBank/DDBJ databases">
        <authorList>
            <person name="Hodson N. C."/>
            <person name="Mongue J. A."/>
            <person name="Jaron S. K."/>
        </authorList>
    </citation>
    <scope>NUCLEOTIDE SEQUENCE</scope>
</reference>
<dbReference type="EMBL" id="CAJVCH010534206">
    <property type="protein sequence ID" value="CAG7824844.1"/>
    <property type="molecule type" value="Genomic_DNA"/>
</dbReference>
<evidence type="ECO:0000256" key="5">
    <source>
        <dbReference type="ARBA" id="ARBA00022617"/>
    </source>
</evidence>
<evidence type="ECO:0000313" key="14">
    <source>
        <dbReference type="Proteomes" id="UP000708208"/>
    </source>
</evidence>
<keyword evidence="7" id="KW-0256">Endoplasmic reticulum</keyword>
<keyword evidence="14" id="KW-1185">Reference proteome</keyword>
<keyword evidence="5 12" id="KW-0349">Heme</keyword>
<keyword evidence="10 12" id="KW-0408">Iron</keyword>
<keyword evidence="11" id="KW-0472">Membrane</keyword>
<evidence type="ECO:0000256" key="11">
    <source>
        <dbReference type="ARBA" id="ARBA00023136"/>
    </source>
</evidence>
<organism evidence="13 14">
    <name type="scientific">Allacma fusca</name>
    <dbReference type="NCBI Taxonomy" id="39272"/>
    <lineage>
        <taxon>Eukaryota</taxon>
        <taxon>Metazoa</taxon>
        <taxon>Ecdysozoa</taxon>
        <taxon>Arthropoda</taxon>
        <taxon>Hexapoda</taxon>
        <taxon>Collembola</taxon>
        <taxon>Symphypleona</taxon>
        <taxon>Sminthuridae</taxon>
        <taxon>Allacma</taxon>
    </lineage>
</organism>
<dbReference type="PROSITE" id="PS00086">
    <property type="entry name" value="CYTOCHROME_P450"/>
    <property type="match status" value="1"/>
</dbReference>
<evidence type="ECO:0000256" key="3">
    <source>
        <dbReference type="ARBA" id="ARBA00004586"/>
    </source>
</evidence>
<comment type="similarity">
    <text evidence="4 12">Belongs to the cytochrome P450 family.</text>
</comment>
<evidence type="ECO:0000313" key="13">
    <source>
        <dbReference type="EMBL" id="CAG7824844.1"/>
    </source>
</evidence>
<evidence type="ECO:0000256" key="7">
    <source>
        <dbReference type="ARBA" id="ARBA00022824"/>
    </source>
</evidence>
<dbReference type="InterPro" id="IPR050196">
    <property type="entry name" value="Cytochrome_P450_Monoox"/>
</dbReference>